<evidence type="ECO:0000256" key="1">
    <source>
        <dbReference type="ARBA" id="ARBA00007154"/>
    </source>
</evidence>
<protein>
    <submittedName>
        <fullName evidence="3">Coenzyme A transferase</fullName>
    </submittedName>
</protein>
<dbReference type="SUPFAM" id="SSF100950">
    <property type="entry name" value="NagB/RpiA/CoA transferase-like"/>
    <property type="match status" value="2"/>
</dbReference>
<dbReference type="PANTHER" id="PTHR43293:SF1">
    <property type="entry name" value="ACETATE COA-TRANSFERASE YDIF"/>
    <property type="match status" value="1"/>
</dbReference>
<dbReference type="GO" id="GO:0046952">
    <property type="term" value="P:ketone body catabolic process"/>
    <property type="evidence" value="ECO:0007669"/>
    <property type="project" value="InterPro"/>
</dbReference>
<comment type="similarity">
    <text evidence="1">Belongs to the 3-oxoacid CoA-transferase family.</text>
</comment>
<accession>A0A1N5UP20</accession>
<dbReference type="GeneID" id="41588324"/>
<dbReference type="Pfam" id="PF01144">
    <property type="entry name" value="CoA_trans"/>
    <property type="match status" value="1"/>
</dbReference>
<dbReference type="EMBL" id="LT671858">
    <property type="protein sequence ID" value="SIM62593.1"/>
    <property type="molecule type" value="Genomic_DNA"/>
</dbReference>
<keyword evidence="2 3" id="KW-0808">Transferase</keyword>
<evidence type="ECO:0000313" key="4">
    <source>
        <dbReference type="Proteomes" id="UP000195607"/>
    </source>
</evidence>
<evidence type="ECO:0000256" key="2">
    <source>
        <dbReference type="ARBA" id="ARBA00022679"/>
    </source>
</evidence>
<sequence>MVQIYTENQELNFYKDIKDGSTLAISGFNLANTPEFLLKKLYENYKLTGHPRDLFIETDALPASVDRALDAVLKEMYETNDFSLIRGLLIPFMGFSPFLQKITLEDKIPVYGWPIGIASYWFREVASGRPGLLTRIGIGTFLDPDQDSGTLNESARKSNMCKITKLNISGSPLLLYEAPKPDVCFVRVSSSDIMGSLSMEDEPIRGTVINIVQAVKARPNPGTVIAQVKLLDNEKQFAPRMVEVPYPLVDIVVRSPREYHWQAPSFEYDPRACFKINPSNITDSILHDLQNSNVPYIQSIIAKRIALELVSMRKKKGNTILLNLGVGIPALVSSILSRAGYSRDIVTVVESGPWGGIALTGGDFGVSMGAFALSTIPDMFSNYEGGIIDVASLGFLQIDGSGNVNPSYIPNKLTGPGGFSVIAQGSPTSLFAGNFTAGKIELQFKDGKLKILKDANTVKFVKKVYKIFFSGNEALKYGKTVKYFTERCVFDLTQKGLCITEVPEGIDIDKDIVEKMEFKPDVSRDIKKMPEIVFGSQEMERRDIETWATEI</sequence>
<dbReference type="InterPro" id="IPR014388">
    <property type="entry name" value="3-oxoacid_CoA-transferase"/>
</dbReference>
<dbReference type="InterPro" id="IPR004165">
    <property type="entry name" value="CoA_trans_fam_I"/>
</dbReference>
<dbReference type="RefSeq" id="WP_148689788.1">
    <property type="nucleotide sequence ID" value="NZ_LT671858.1"/>
</dbReference>
<dbReference type="Proteomes" id="UP000195607">
    <property type="component" value="Chromosome I"/>
</dbReference>
<dbReference type="GO" id="GO:0008410">
    <property type="term" value="F:CoA-transferase activity"/>
    <property type="evidence" value="ECO:0007669"/>
    <property type="project" value="InterPro"/>
</dbReference>
<dbReference type="PIRSF" id="PIRSF000858">
    <property type="entry name" value="SCOT-t"/>
    <property type="match status" value="1"/>
</dbReference>
<proteinExistence type="inferred from homology"/>
<evidence type="ECO:0000313" key="3">
    <source>
        <dbReference type="EMBL" id="SIM62593.1"/>
    </source>
</evidence>
<dbReference type="SMART" id="SM00882">
    <property type="entry name" value="CoA_trans"/>
    <property type="match status" value="1"/>
</dbReference>
<gene>
    <name evidence="3" type="ORF">CSP5_1064</name>
</gene>
<reference evidence="3 4" key="1">
    <citation type="submission" date="2016-04" db="EMBL/GenBank/DDBJ databases">
        <authorList>
            <person name="Evans L.H."/>
            <person name="Alamgir A."/>
            <person name="Owens N."/>
            <person name="Weber N.D."/>
            <person name="Virtaneva K."/>
            <person name="Barbian K."/>
            <person name="Babar A."/>
            <person name="Rosenke K."/>
        </authorList>
    </citation>
    <scope>NUCLEOTIDE SEQUENCE [LARGE SCALE GENOMIC DNA]</scope>
    <source>
        <strain evidence="4">S5(T) (JCM 30642 \VKM B-2941)</strain>
    </source>
</reference>
<dbReference type="Gene3D" id="3.40.1080.10">
    <property type="entry name" value="Glutaconate Coenzyme A-transferase"/>
    <property type="match status" value="2"/>
</dbReference>
<dbReference type="InterPro" id="IPR037171">
    <property type="entry name" value="NagB/RpiA_transferase-like"/>
</dbReference>
<organism evidence="3 4">
    <name type="scientific">Cuniculiplasma divulgatum</name>
    <dbReference type="NCBI Taxonomy" id="1673428"/>
    <lineage>
        <taxon>Archaea</taxon>
        <taxon>Methanobacteriati</taxon>
        <taxon>Thermoplasmatota</taxon>
        <taxon>Thermoplasmata</taxon>
        <taxon>Thermoplasmatales</taxon>
        <taxon>Cuniculiplasmataceae</taxon>
        <taxon>Cuniculiplasma</taxon>
    </lineage>
</organism>
<dbReference type="PANTHER" id="PTHR43293">
    <property type="entry name" value="ACETATE COA-TRANSFERASE YDIF"/>
    <property type="match status" value="1"/>
</dbReference>
<name>A0A1N5UP20_9ARCH</name>
<dbReference type="AlphaFoldDB" id="A0A1N5UP20"/>